<gene>
    <name evidence="1" type="ORF">TWF506_007611</name>
</gene>
<protein>
    <submittedName>
        <fullName evidence="1">Uncharacterized protein</fullName>
    </submittedName>
</protein>
<dbReference type="AlphaFoldDB" id="A0AAN8NY74"/>
<comment type="caution">
    <text evidence="1">The sequence shown here is derived from an EMBL/GenBank/DDBJ whole genome shotgun (WGS) entry which is preliminary data.</text>
</comment>
<name>A0AAN8NY74_9PEZI</name>
<dbReference type="EMBL" id="JAVHJM010000004">
    <property type="protein sequence ID" value="KAK6515268.1"/>
    <property type="molecule type" value="Genomic_DNA"/>
</dbReference>
<evidence type="ECO:0000313" key="1">
    <source>
        <dbReference type="EMBL" id="KAK6515268.1"/>
    </source>
</evidence>
<keyword evidence="2" id="KW-1185">Reference proteome</keyword>
<reference evidence="1 2" key="1">
    <citation type="submission" date="2019-10" db="EMBL/GenBank/DDBJ databases">
        <authorList>
            <person name="Palmer J.M."/>
        </authorList>
    </citation>
    <scope>NUCLEOTIDE SEQUENCE [LARGE SCALE GENOMIC DNA]</scope>
    <source>
        <strain evidence="1 2">TWF506</strain>
    </source>
</reference>
<organism evidence="1 2">
    <name type="scientific">Arthrobotrys conoides</name>
    <dbReference type="NCBI Taxonomy" id="74498"/>
    <lineage>
        <taxon>Eukaryota</taxon>
        <taxon>Fungi</taxon>
        <taxon>Dikarya</taxon>
        <taxon>Ascomycota</taxon>
        <taxon>Pezizomycotina</taxon>
        <taxon>Orbiliomycetes</taxon>
        <taxon>Orbiliales</taxon>
        <taxon>Orbiliaceae</taxon>
        <taxon>Arthrobotrys</taxon>
    </lineage>
</organism>
<accession>A0AAN8NY74</accession>
<dbReference type="Proteomes" id="UP001307849">
    <property type="component" value="Unassembled WGS sequence"/>
</dbReference>
<proteinExistence type="predicted"/>
<evidence type="ECO:0000313" key="2">
    <source>
        <dbReference type="Proteomes" id="UP001307849"/>
    </source>
</evidence>
<sequence length="342" mass="39583">MDVRYISRRNILRQKDPFNLHTLEIKTFEVETFQDDIVPRFLSKLHTIVTDLTEPTYVTYPGSYAEDWVLGTSTSQPRPTNTIWDSLLRHSVALRRLTVESQSESLLKYLISCPEPLEKIDIGIQNYACSGFCHCSMASTEQQCEAEHATVVRFMTTFWRRAIPVHKSALRTLSIRPPSGHCVSISGGQADRDFARDLNKFDPWGLTDDAKLALKSCQHLKNLCMGANNLLAFKDAMEFILGRISSVKKFEYIMGWFPAWVKMRWVRQGDPEFQAAAAVEKFRKEILEVRWNKRLTEARWGEVKIGLVPLKDGSWRVERDEEEDPSSGSWKLVFKERDRLRY</sequence>